<organism evidence="10 11">
    <name type="scientific">Chlorobium limicola</name>
    <dbReference type="NCBI Taxonomy" id="1092"/>
    <lineage>
        <taxon>Bacteria</taxon>
        <taxon>Pseudomonadati</taxon>
        <taxon>Chlorobiota</taxon>
        <taxon>Chlorobiia</taxon>
        <taxon>Chlorobiales</taxon>
        <taxon>Chlorobiaceae</taxon>
        <taxon>Chlorobium/Pelodictyon group</taxon>
        <taxon>Chlorobium</taxon>
    </lineage>
</organism>
<feature type="binding site" evidence="9">
    <location>
        <position position="129"/>
    </location>
    <ligand>
        <name>(2S)-2-hydroxy-3-oxobutyl phosphate</name>
        <dbReference type="ChEBI" id="CHEBI:58830"/>
    </ligand>
</feature>
<evidence type="ECO:0000256" key="2">
    <source>
        <dbReference type="ARBA" id="ARBA00007424"/>
    </source>
</evidence>
<dbReference type="Proteomes" id="UP000053937">
    <property type="component" value="Unassembled WGS sequence"/>
</dbReference>
<evidence type="ECO:0000256" key="9">
    <source>
        <dbReference type="HAMAP-Rule" id="MF_00178"/>
    </source>
</evidence>
<evidence type="ECO:0000256" key="1">
    <source>
        <dbReference type="ARBA" id="ARBA00004917"/>
    </source>
</evidence>
<comment type="catalytic activity">
    <reaction evidence="6 9">
        <text>(2S)-2-hydroxy-3-oxobutyl phosphate + 5-amino-6-(D-ribitylamino)uracil = 6,7-dimethyl-8-(1-D-ribityl)lumazine + phosphate + 2 H2O + H(+)</text>
        <dbReference type="Rhea" id="RHEA:26152"/>
        <dbReference type="ChEBI" id="CHEBI:15377"/>
        <dbReference type="ChEBI" id="CHEBI:15378"/>
        <dbReference type="ChEBI" id="CHEBI:15934"/>
        <dbReference type="ChEBI" id="CHEBI:43474"/>
        <dbReference type="ChEBI" id="CHEBI:58201"/>
        <dbReference type="ChEBI" id="CHEBI:58830"/>
        <dbReference type="EC" id="2.5.1.78"/>
    </reaction>
</comment>
<comment type="function">
    <text evidence="7 9">Catalyzes the formation of 6,7-dimethyl-8-ribityllumazine by condensation of 5-amino-6-(D-ribitylamino)uracil with 3,4-dihydroxy-2-butanone 4-phosphate. This is the penultimate step in the biosynthesis of riboflavin.</text>
</comment>
<keyword evidence="5 9" id="KW-0808">Transferase</keyword>
<dbReference type="CDD" id="cd09209">
    <property type="entry name" value="Lumazine_synthase-I"/>
    <property type="match status" value="1"/>
</dbReference>
<name>A0A117MMA5_CHLLI</name>
<dbReference type="HAMAP" id="MF_00178">
    <property type="entry name" value="Lumazine_synth"/>
    <property type="match status" value="1"/>
</dbReference>
<dbReference type="Pfam" id="PF00885">
    <property type="entry name" value="DMRL_synthase"/>
    <property type="match status" value="1"/>
</dbReference>
<dbReference type="Gene3D" id="3.40.50.960">
    <property type="entry name" value="Lumazine/riboflavin synthase"/>
    <property type="match status" value="1"/>
</dbReference>
<dbReference type="InterPro" id="IPR002180">
    <property type="entry name" value="LS/RS"/>
</dbReference>
<evidence type="ECO:0000313" key="11">
    <source>
        <dbReference type="Proteomes" id="UP000053937"/>
    </source>
</evidence>
<proteinExistence type="inferred from homology"/>
<dbReference type="NCBIfam" id="TIGR00114">
    <property type="entry name" value="lumazine-synth"/>
    <property type="match status" value="1"/>
</dbReference>
<evidence type="ECO:0000256" key="4">
    <source>
        <dbReference type="ARBA" id="ARBA00022619"/>
    </source>
</evidence>
<dbReference type="GO" id="GO:0005829">
    <property type="term" value="C:cytosol"/>
    <property type="evidence" value="ECO:0007669"/>
    <property type="project" value="TreeGrafter"/>
</dbReference>
<dbReference type="PANTHER" id="PTHR21058:SF0">
    <property type="entry name" value="6,7-DIMETHYL-8-RIBITYLLUMAZINE SYNTHASE"/>
    <property type="match status" value="1"/>
</dbReference>
<protein>
    <recommendedName>
        <fullName evidence="8 9">6,7-dimethyl-8-ribityllumazine synthase</fullName>
        <shortName evidence="9">DMRL synthase</shortName>
        <shortName evidence="9">LS</shortName>
        <shortName evidence="9">Lumazine synthase</shortName>
        <ecNumber evidence="3 9">2.5.1.78</ecNumber>
    </recommendedName>
</protein>
<feature type="binding site" evidence="9">
    <location>
        <begin position="58"/>
        <end position="60"/>
    </location>
    <ligand>
        <name>5-amino-6-(D-ribitylamino)uracil</name>
        <dbReference type="ChEBI" id="CHEBI:15934"/>
    </ligand>
</feature>
<dbReference type="FunFam" id="3.40.50.960:FF:000001">
    <property type="entry name" value="6,7-dimethyl-8-ribityllumazine synthase"/>
    <property type="match status" value="1"/>
</dbReference>
<dbReference type="OrthoDB" id="9809709at2"/>
<sequence>MQIKQIEGSLSAKDIRFALVVSRFNDFIGQKLVEGAIDCILRHGGSEEQITVYRCPGAFELPMVAKKVALSGTADAVIALGVIIRGSTPHFDVIAAEATKGIAQVSLDTMIPVSFGVLTTENLEQAIERAGTKAGNKGFDAAMTAMEMANLYRQF</sequence>
<feature type="binding site" evidence="9">
    <location>
        <begin position="87"/>
        <end position="88"/>
    </location>
    <ligand>
        <name>(2S)-2-hydroxy-3-oxobutyl phosphate</name>
        <dbReference type="ChEBI" id="CHEBI:58830"/>
    </ligand>
</feature>
<dbReference type="EMBL" id="LMBR01000166">
    <property type="protein sequence ID" value="KUL25162.1"/>
    <property type="molecule type" value="Genomic_DNA"/>
</dbReference>
<comment type="caution">
    <text evidence="10">The sequence shown here is derived from an EMBL/GenBank/DDBJ whole genome shotgun (WGS) entry which is preliminary data.</text>
</comment>
<evidence type="ECO:0000256" key="6">
    <source>
        <dbReference type="ARBA" id="ARBA00048785"/>
    </source>
</evidence>
<dbReference type="UniPathway" id="UPA00275">
    <property type="reaction ID" value="UER00404"/>
</dbReference>
<evidence type="ECO:0000256" key="5">
    <source>
        <dbReference type="ARBA" id="ARBA00022679"/>
    </source>
</evidence>
<gene>
    <name evidence="9 10" type="primary">ribH</name>
    <name evidence="10" type="ORF">ASB62_06785</name>
</gene>
<dbReference type="AlphaFoldDB" id="A0A117MMA5"/>
<keyword evidence="11" id="KW-1185">Reference proteome</keyword>
<feature type="binding site" evidence="9">
    <location>
        <position position="24"/>
    </location>
    <ligand>
        <name>5-amino-6-(D-ribitylamino)uracil</name>
        <dbReference type="ChEBI" id="CHEBI:15934"/>
    </ligand>
</feature>
<accession>A0A117MMA5</accession>
<comment type="similarity">
    <text evidence="2 9">Belongs to the DMRL synthase family.</text>
</comment>
<reference evidence="10 11" key="1">
    <citation type="submission" date="2015-10" db="EMBL/GenBank/DDBJ databases">
        <title>Draft Genome Sequence of Chlorobium limicola strain Frasassi Growing under Artificial Lighting in the Frasassi Cave System.</title>
        <authorList>
            <person name="Mansor M."/>
            <person name="Macalady J."/>
        </authorList>
    </citation>
    <scope>NUCLEOTIDE SEQUENCE [LARGE SCALE GENOMIC DNA]</scope>
    <source>
        <strain evidence="10 11">Frasassi</strain>
    </source>
</reference>
<dbReference type="InterPro" id="IPR034964">
    <property type="entry name" value="LS"/>
</dbReference>
<feature type="binding site" evidence="9">
    <location>
        <begin position="82"/>
        <end position="84"/>
    </location>
    <ligand>
        <name>5-amino-6-(D-ribitylamino)uracil</name>
        <dbReference type="ChEBI" id="CHEBI:15934"/>
    </ligand>
</feature>
<feature type="binding site" evidence="9">
    <location>
        <position position="115"/>
    </location>
    <ligand>
        <name>5-amino-6-(D-ribitylamino)uracil</name>
        <dbReference type="ChEBI" id="CHEBI:15934"/>
    </ligand>
</feature>
<dbReference type="InterPro" id="IPR036467">
    <property type="entry name" value="LS/RS_sf"/>
</dbReference>
<keyword evidence="4 9" id="KW-0686">Riboflavin biosynthesis</keyword>
<evidence type="ECO:0000313" key="10">
    <source>
        <dbReference type="EMBL" id="KUL25162.1"/>
    </source>
</evidence>
<feature type="active site" description="Proton donor" evidence="9">
    <location>
        <position position="90"/>
    </location>
</feature>
<dbReference type="GO" id="GO:0000906">
    <property type="term" value="F:6,7-dimethyl-8-ribityllumazine synthase activity"/>
    <property type="evidence" value="ECO:0007669"/>
    <property type="project" value="UniProtKB-UniRule"/>
</dbReference>
<dbReference type="GO" id="GO:0009231">
    <property type="term" value="P:riboflavin biosynthetic process"/>
    <property type="evidence" value="ECO:0007669"/>
    <property type="project" value="UniProtKB-UniRule"/>
</dbReference>
<evidence type="ECO:0000256" key="3">
    <source>
        <dbReference type="ARBA" id="ARBA00012664"/>
    </source>
</evidence>
<dbReference type="EC" id="2.5.1.78" evidence="3 9"/>
<dbReference type="GO" id="GO:0009349">
    <property type="term" value="C:riboflavin synthase complex"/>
    <property type="evidence" value="ECO:0007669"/>
    <property type="project" value="UniProtKB-UniRule"/>
</dbReference>
<dbReference type="SUPFAM" id="SSF52121">
    <property type="entry name" value="Lumazine synthase"/>
    <property type="match status" value="1"/>
</dbReference>
<dbReference type="RefSeq" id="WP_059139189.1">
    <property type="nucleotide sequence ID" value="NZ_LMBR01000166.1"/>
</dbReference>
<dbReference type="PANTHER" id="PTHR21058">
    <property type="entry name" value="6,7-DIMETHYL-8-RIBITYLLUMAZINE SYNTHASE DMRL SYNTHASE LUMAZINE SYNTHASE"/>
    <property type="match status" value="1"/>
</dbReference>
<evidence type="ECO:0000256" key="8">
    <source>
        <dbReference type="ARBA" id="ARBA00072606"/>
    </source>
</evidence>
<evidence type="ECO:0000256" key="7">
    <source>
        <dbReference type="ARBA" id="ARBA00058151"/>
    </source>
</evidence>
<dbReference type="NCBIfam" id="NF000812">
    <property type="entry name" value="PRK00061.1-4"/>
    <property type="match status" value="1"/>
</dbReference>
<comment type="pathway">
    <text evidence="1 9">Cofactor biosynthesis; riboflavin biosynthesis; riboflavin from 2-hydroxy-3-oxobutyl phosphate and 5-amino-6-(D-ribitylamino)uracil: step 1/2.</text>
</comment>